<accession>A0A1I6HB06</accession>
<keyword evidence="5 9" id="KW-0963">Cytoplasm</keyword>
<dbReference type="InterPro" id="IPR008854">
    <property type="entry name" value="TPMT"/>
</dbReference>
<dbReference type="RefSeq" id="WP_092857507.1">
    <property type="nucleotide sequence ID" value="NZ_FOYU01000002.1"/>
</dbReference>
<name>A0A1I6HB06_9GAMM</name>
<proteinExistence type="inferred from homology"/>
<dbReference type="GO" id="GO:0005737">
    <property type="term" value="C:cytoplasm"/>
    <property type="evidence" value="ECO:0007669"/>
    <property type="project" value="UniProtKB-SubCell"/>
</dbReference>
<evidence type="ECO:0000256" key="9">
    <source>
        <dbReference type="HAMAP-Rule" id="MF_00812"/>
    </source>
</evidence>
<evidence type="ECO:0000256" key="5">
    <source>
        <dbReference type="ARBA" id="ARBA00022490"/>
    </source>
</evidence>
<dbReference type="HAMAP" id="MF_00812">
    <property type="entry name" value="Thiopur_methtran"/>
    <property type="match status" value="1"/>
</dbReference>
<evidence type="ECO:0000313" key="10">
    <source>
        <dbReference type="EMBL" id="SFR51554.1"/>
    </source>
</evidence>
<evidence type="ECO:0000256" key="6">
    <source>
        <dbReference type="ARBA" id="ARBA00022603"/>
    </source>
</evidence>
<comment type="catalytic activity">
    <reaction evidence="1 9">
        <text>S-adenosyl-L-methionine + a thiopurine = S-adenosyl-L-homocysteine + a thiopurine S-methylether.</text>
        <dbReference type="EC" id="2.1.1.67"/>
    </reaction>
</comment>
<dbReference type="FunFam" id="3.40.50.150:FF:000101">
    <property type="entry name" value="Thiopurine S-methyltransferase"/>
    <property type="match status" value="1"/>
</dbReference>
<feature type="binding site" evidence="9">
    <location>
        <position position="122"/>
    </location>
    <ligand>
        <name>S-adenosyl-L-methionine</name>
        <dbReference type="ChEBI" id="CHEBI:59789"/>
    </ligand>
</feature>
<sequence>MEHEFWHERWQKREIGFHRHDVHPLLTANIHQVATPGTTVFLPLCGKSLDMHWLLEQGYRVIGIELSEMAIKEFFAEHNIPYQAEKEGPLVAYRAEGLCIYQGDFFELTEAHLHAISAWYDRAAMVALPPTMRAKYAAHLQEILPATAKGLLVMVEYPDGYWKGPPFAVSTDEIMASYKASYAIEILPLLPGFTLGGDANVTERGYILSPKAVD</sequence>
<evidence type="ECO:0000313" key="11">
    <source>
        <dbReference type="Proteomes" id="UP000199424"/>
    </source>
</evidence>
<dbReference type="EC" id="2.1.1.67" evidence="4 9"/>
<evidence type="ECO:0000256" key="4">
    <source>
        <dbReference type="ARBA" id="ARBA00011905"/>
    </source>
</evidence>
<reference evidence="11" key="1">
    <citation type="submission" date="2016-10" db="EMBL/GenBank/DDBJ databases">
        <authorList>
            <person name="Varghese N."/>
            <person name="Submissions S."/>
        </authorList>
    </citation>
    <scope>NUCLEOTIDE SEQUENCE [LARGE SCALE GENOMIC DNA]</scope>
    <source>
        <strain evidence="11">CGMCC 1.7285</strain>
    </source>
</reference>
<dbReference type="EMBL" id="FOYU01000002">
    <property type="protein sequence ID" value="SFR51554.1"/>
    <property type="molecule type" value="Genomic_DNA"/>
</dbReference>
<evidence type="ECO:0000256" key="2">
    <source>
        <dbReference type="ARBA" id="ARBA00004496"/>
    </source>
</evidence>
<dbReference type="InterPro" id="IPR025835">
    <property type="entry name" value="Thiopurine_S-MeTrfase"/>
</dbReference>
<comment type="similarity">
    <text evidence="3 9">Belongs to the class I-like SAM-binding methyltransferase superfamily. TPMT family.</text>
</comment>
<dbReference type="InterPro" id="IPR022474">
    <property type="entry name" value="Thiopur_S-MeTfrase_Se/Te_detox"/>
</dbReference>
<dbReference type="Proteomes" id="UP000199424">
    <property type="component" value="Unassembled WGS sequence"/>
</dbReference>
<dbReference type="PANTHER" id="PTHR10259">
    <property type="entry name" value="THIOPURINE S-METHYLTRANSFERASE"/>
    <property type="match status" value="1"/>
</dbReference>
<evidence type="ECO:0000256" key="3">
    <source>
        <dbReference type="ARBA" id="ARBA00008145"/>
    </source>
</evidence>
<dbReference type="PROSITE" id="PS51585">
    <property type="entry name" value="SAM_MT_TPMT"/>
    <property type="match status" value="1"/>
</dbReference>
<evidence type="ECO:0000256" key="1">
    <source>
        <dbReference type="ARBA" id="ARBA00000903"/>
    </source>
</evidence>
<dbReference type="PIRSF" id="PIRSF023956">
    <property type="entry name" value="Thiopurine_S-methyltransferase"/>
    <property type="match status" value="1"/>
</dbReference>
<dbReference type="InterPro" id="IPR029063">
    <property type="entry name" value="SAM-dependent_MTases_sf"/>
</dbReference>
<dbReference type="NCBIfam" id="TIGR03840">
    <property type="entry name" value="TMPT_Se_Te"/>
    <property type="match status" value="1"/>
</dbReference>
<evidence type="ECO:0000256" key="7">
    <source>
        <dbReference type="ARBA" id="ARBA00022679"/>
    </source>
</evidence>
<keyword evidence="8 9" id="KW-0949">S-adenosyl-L-methionine</keyword>
<organism evidence="10 11">
    <name type="scientific">Pseudidiomarina maritima</name>
    <dbReference type="NCBI Taxonomy" id="519453"/>
    <lineage>
        <taxon>Bacteria</taxon>
        <taxon>Pseudomonadati</taxon>
        <taxon>Pseudomonadota</taxon>
        <taxon>Gammaproteobacteria</taxon>
        <taxon>Alteromonadales</taxon>
        <taxon>Idiomarinaceae</taxon>
        <taxon>Pseudidiomarina</taxon>
    </lineage>
</organism>
<dbReference type="AlphaFoldDB" id="A0A1I6HB06"/>
<gene>
    <name evidence="9" type="primary">tpm</name>
    <name evidence="10" type="ORF">SAMN04488070_1680</name>
</gene>
<keyword evidence="11" id="KW-1185">Reference proteome</keyword>
<feature type="binding site" evidence="9">
    <location>
        <position position="44"/>
    </location>
    <ligand>
        <name>S-adenosyl-L-methionine</name>
        <dbReference type="ChEBI" id="CHEBI:59789"/>
    </ligand>
</feature>
<dbReference type="Pfam" id="PF05724">
    <property type="entry name" value="TPMT"/>
    <property type="match status" value="1"/>
</dbReference>
<dbReference type="Gene3D" id="3.40.50.150">
    <property type="entry name" value="Vaccinia Virus protein VP39"/>
    <property type="match status" value="1"/>
</dbReference>
<dbReference type="PANTHER" id="PTHR10259:SF11">
    <property type="entry name" value="THIOPURINE S-METHYLTRANSFERASE"/>
    <property type="match status" value="1"/>
</dbReference>
<dbReference type="NCBIfam" id="NF009732">
    <property type="entry name" value="PRK13255.1"/>
    <property type="match status" value="1"/>
</dbReference>
<protein>
    <recommendedName>
        <fullName evidence="4 9">Thiopurine S-methyltransferase</fullName>
        <ecNumber evidence="4 9">2.1.1.67</ecNumber>
    </recommendedName>
    <alternativeName>
        <fullName evidence="9">Thiopurine methyltransferase</fullName>
    </alternativeName>
</protein>
<dbReference type="GO" id="GO:0010038">
    <property type="term" value="P:response to metal ion"/>
    <property type="evidence" value="ECO:0007669"/>
    <property type="project" value="InterPro"/>
</dbReference>
<comment type="subcellular location">
    <subcellularLocation>
        <location evidence="2 9">Cytoplasm</location>
    </subcellularLocation>
</comment>
<feature type="binding site" evidence="9">
    <location>
        <position position="10"/>
    </location>
    <ligand>
        <name>S-adenosyl-L-methionine</name>
        <dbReference type="ChEBI" id="CHEBI:59789"/>
    </ligand>
</feature>
<evidence type="ECO:0000256" key="8">
    <source>
        <dbReference type="ARBA" id="ARBA00022691"/>
    </source>
</evidence>
<feature type="binding site" evidence="9">
    <location>
        <position position="65"/>
    </location>
    <ligand>
        <name>S-adenosyl-L-methionine</name>
        <dbReference type="ChEBI" id="CHEBI:59789"/>
    </ligand>
</feature>
<keyword evidence="7 9" id="KW-0808">Transferase</keyword>
<dbReference type="SUPFAM" id="SSF53335">
    <property type="entry name" value="S-adenosyl-L-methionine-dependent methyltransferases"/>
    <property type="match status" value="1"/>
</dbReference>
<keyword evidence="6 9" id="KW-0489">Methyltransferase</keyword>
<dbReference type="GO" id="GO:0008119">
    <property type="term" value="F:thiopurine S-methyltransferase activity"/>
    <property type="evidence" value="ECO:0007669"/>
    <property type="project" value="UniProtKB-UniRule"/>
</dbReference>
<dbReference type="GO" id="GO:0032259">
    <property type="term" value="P:methylation"/>
    <property type="evidence" value="ECO:0007669"/>
    <property type="project" value="UniProtKB-KW"/>
</dbReference>